<dbReference type="InterPro" id="IPR025312">
    <property type="entry name" value="DUF4216"/>
</dbReference>
<dbReference type="EMBL" id="CM031836">
    <property type="protein sequence ID" value="KAG6683455.1"/>
    <property type="molecule type" value="Genomic_DNA"/>
</dbReference>
<name>A0A922DFJ1_CARIL</name>
<dbReference type="Pfam" id="PF13952">
    <property type="entry name" value="DUF4216"/>
    <property type="match status" value="1"/>
</dbReference>
<dbReference type="PANTHER" id="PTHR48258">
    <property type="entry name" value="DUF4218 DOMAIN-CONTAINING PROTEIN-RELATED"/>
    <property type="match status" value="1"/>
</dbReference>
<protein>
    <recommendedName>
        <fullName evidence="1">DUF4216 domain-containing protein</fullName>
    </recommendedName>
</protein>
<reference evidence="2" key="1">
    <citation type="submission" date="2021-01" db="EMBL/GenBank/DDBJ databases">
        <authorList>
            <person name="Lovell J.T."/>
            <person name="Bentley N."/>
            <person name="Bhattarai G."/>
            <person name="Jenkins J.W."/>
            <person name="Sreedasyam A."/>
            <person name="Alarcon Y."/>
            <person name="Bock C."/>
            <person name="Boston L."/>
            <person name="Carlson J."/>
            <person name="Cervantes K."/>
            <person name="Clermont K."/>
            <person name="Krom N."/>
            <person name="Kubenka K."/>
            <person name="Mamidi S."/>
            <person name="Mattison C."/>
            <person name="Monteros M."/>
            <person name="Pisani C."/>
            <person name="Plott C."/>
            <person name="Rajasekar S."/>
            <person name="Rhein H.S."/>
            <person name="Rohla C."/>
            <person name="Song M."/>
            <person name="Hilaire R.S."/>
            <person name="Shu S."/>
            <person name="Wells L."/>
            <person name="Wang X."/>
            <person name="Webber J."/>
            <person name="Heerema R.J."/>
            <person name="Klein P."/>
            <person name="Conner P."/>
            <person name="Grauke L."/>
            <person name="Grimwood J."/>
            <person name="Schmutz J."/>
            <person name="Randall J.J."/>
        </authorList>
    </citation>
    <scope>NUCLEOTIDE SEQUENCE</scope>
    <source>
        <tissue evidence="2">Leaf</tissue>
    </source>
</reference>
<evidence type="ECO:0000313" key="2">
    <source>
        <dbReference type="EMBL" id="KAG6683455.1"/>
    </source>
</evidence>
<proteinExistence type="predicted"/>
<evidence type="ECO:0000313" key="3">
    <source>
        <dbReference type="Proteomes" id="UP000811246"/>
    </source>
</evidence>
<comment type="caution">
    <text evidence="2">The sequence shown here is derived from an EMBL/GenBank/DDBJ whole genome shotgun (WGS) entry which is preliminary data.</text>
</comment>
<feature type="domain" description="DUF4216" evidence="1">
    <location>
        <begin position="23"/>
        <end position="80"/>
    </location>
</feature>
<dbReference type="Proteomes" id="UP000811246">
    <property type="component" value="Chromosome 12"/>
</dbReference>
<dbReference type="AlphaFoldDB" id="A0A922DFJ1"/>
<accession>A0A922DFJ1</accession>
<evidence type="ECO:0000259" key="1">
    <source>
        <dbReference type="Pfam" id="PF13952"/>
    </source>
</evidence>
<gene>
    <name evidence="2" type="ORF">I3842_12G014100</name>
</gene>
<sequence>MAQNFALGIMKTGRKLRIVVLADVARGRGFKVDEFGFTLVNFSHLVHTGSRITNDPFVLSSQISQVFSVTDERCPNWVVVVKTKPRDVYDTGEEEVTDDDEDEYLVNEYCINNSNHEAIEHGIDDVVWTRNDIDGVTMSKETEPCTSIPIAPSLEAENVDSCFDIGDHFLIVVDRKRIEMELNNLGQPIKKQDSKFIYFRLMYFN</sequence>
<dbReference type="PANTHER" id="PTHR48258:SF12">
    <property type="entry name" value="TRANSPOSON PROTEIN, CACTA, EN_SPM SUB-CLASS"/>
    <property type="match status" value="1"/>
</dbReference>
<organism evidence="2 3">
    <name type="scientific">Carya illinoinensis</name>
    <name type="common">Pecan</name>
    <dbReference type="NCBI Taxonomy" id="32201"/>
    <lineage>
        <taxon>Eukaryota</taxon>
        <taxon>Viridiplantae</taxon>
        <taxon>Streptophyta</taxon>
        <taxon>Embryophyta</taxon>
        <taxon>Tracheophyta</taxon>
        <taxon>Spermatophyta</taxon>
        <taxon>Magnoliopsida</taxon>
        <taxon>eudicotyledons</taxon>
        <taxon>Gunneridae</taxon>
        <taxon>Pentapetalae</taxon>
        <taxon>rosids</taxon>
        <taxon>fabids</taxon>
        <taxon>Fagales</taxon>
        <taxon>Juglandaceae</taxon>
        <taxon>Carya</taxon>
    </lineage>
</organism>